<dbReference type="RefSeq" id="WP_167999076.1">
    <property type="nucleotide sequence ID" value="NZ_JAATEO010000001.1"/>
</dbReference>
<accession>A0ABX0YYU2</accession>
<evidence type="ECO:0000256" key="1">
    <source>
        <dbReference type="SAM" id="MobiDB-lite"/>
    </source>
</evidence>
<dbReference type="SUPFAM" id="SSF56601">
    <property type="entry name" value="beta-lactamase/transpeptidase-like"/>
    <property type="match status" value="1"/>
</dbReference>
<dbReference type="PANTHER" id="PTHR30627">
    <property type="entry name" value="PEPTIDOGLYCAN D,D-TRANSPEPTIDASE"/>
    <property type="match status" value="1"/>
</dbReference>
<dbReference type="InterPro" id="IPR054120">
    <property type="entry name" value="PBPA_dimer"/>
</dbReference>
<feature type="region of interest" description="Disordered" evidence="1">
    <location>
        <begin position="313"/>
        <end position="343"/>
    </location>
</feature>
<dbReference type="InterPro" id="IPR012338">
    <property type="entry name" value="Beta-lactam/transpept-like"/>
</dbReference>
<feature type="domain" description="Penicillin binding protein A dimerisation" evidence="3">
    <location>
        <begin position="52"/>
        <end position="134"/>
    </location>
</feature>
<organism evidence="4 5">
    <name type="scientific">Micromonospora thermarum</name>
    <dbReference type="NCBI Taxonomy" id="2720024"/>
    <lineage>
        <taxon>Bacteria</taxon>
        <taxon>Bacillati</taxon>
        <taxon>Actinomycetota</taxon>
        <taxon>Actinomycetes</taxon>
        <taxon>Micromonosporales</taxon>
        <taxon>Micromonosporaceae</taxon>
        <taxon>Micromonospora</taxon>
    </lineage>
</organism>
<reference evidence="4 5" key="1">
    <citation type="submission" date="2020-03" db="EMBL/GenBank/DDBJ databases">
        <title>WGS of actinomycetes isolated from Thailand.</title>
        <authorList>
            <person name="Thawai C."/>
        </authorList>
    </citation>
    <scope>NUCLEOTIDE SEQUENCE [LARGE SCALE GENOMIC DNA]</scope>
    <source>
        <strain evidence="4 5">HSS6-12</strain>
    </source>
</reference>
<dbReference type="InterPro" id="IPR001460">
    <property type="entry name" value="PCN-bd_Tpept"/>
</dbReference>
<dbReference type="Pfam" id="PF00905">
    <property type="entry name" value="Transpeptidase"/>
    <property type="match status" value="1"/>
</dbReference>
<dbReference type="Proteomes" id="UP000783871">
    <property type="component" value="Unassembled WGS sequence"/>
</dbReference>
<evidence type="ECO:0000259" key="2">
    <source>
        <dbReference type="Pfam" id="PF00905"/>
    </source>
</evidence>
<evidence type="ECO:0000259" key="3">
    <source>
        <dbReference type="Pfam" id="PF21922"/>
    </source>
</evidence>
<dbReference type="EMBL" id="JAATEO010000001">
    <property type="protein sequence ID" value="NJP30657.1"/>
    <property type="molecule type" value="Genomic_DNA"/>
</dbReference>
<feature type="domain" description="Penicillin-binding protein transpeptidase" evidence="2">
    <location>
        <begin position="160"/>
        <end position="491"/>
    </location>
</feature>
<dbReference type="Gene3D" id="3.40.710.10">
    <property type="entry name" value="DD-peptidase/beta-lactamase superfamily"/>
    <property type="match status" value="1"/>
</dbReference>
<dbReference type="Gene3D" id="3.90.1310.10">
    <property type="entry name" value="Penicillin-binding protein 2a (Domain 2)"/>
    <property type="match status" value="1"/>
</dbReference>
<dbReference type="PANTHER" id="PTHR30627:SF24">
    <property type="entry name" value="PENICILLIN-BINDING PROTEIN 4B"/>
    <property type="match status" value="1"/>
</dbReference>
<gene>
    <name evidence="4" type="ORF">HCJ94_01285</name>
</gene>
<evidence type="ECO:0000313" key="5">
    <source>
        <dbReference type="Proteomes" id="UP000783871"/>
    </source>
</evidence>
<name>A0ABX0YYU2_9ACTN</name>
<protein>
    <submittedName>
        <fullName evidence="4">Penicillin-binding protein 2</fullName>
    </submittedName>
</protein>
<sequence length="501" mass="52799">MNAPLRRVGVVVIVLFGLLFANLNWIQAYKADEYRNSDYNGRVQVAEYKRKRGNIEAGGTAFAVSKETSGELTFLRTYPGGAQYAHVLGYKPVNLADTGIEKSENDFLAGTSDQLIANRVKDLFTGDQTAGGNVLLTISKRAQDVAYKQLRDNENGVTKGAAIAIDPRTGAVQALVSMPSFDPNPLASHDTDEATAAYNQLERNPDGPLKNRALGEVLPPGSTFKIVVAAAALENGVTQETQIPAGASYTPPTSGSPIRNAAPSICPESQVTLMNAVTESCNTGFAQLGVRLGADAIKEKARQFGFEQDDLTVGRLGEGGHPVAASRTGSMENADGGDDPAALAQSSIGQRDVRMTPLQGALIAATVANGGSQMRPYLVRQLLGPDRTTDYYTANPRELRRPISGQVATDLREMMVSVVENGTGRNARISGYTVGGKTGTAQSGPNTRDHGWFIGFALDKDGNPVSAVCVLLEEAGSGGSAEAARIGGQIMRAAIADPGSR</sequence>
<comment type="caution">
    <text evidence="4">The sequence shown here is derived from an EMBL/GenBank/DDBJ whole genome shotgun (WGS) entry which is preliminary data.</text>
</comment>
<dbReference type="Pfam" id="PF21922">
    <property type="entry name" value="PBP_dimer_2"/>
    <property type="match status" value="1"/>
</dbReference>
<keyword evidence="5" id="KW-1185">Reference proteome</keyword>
<dbReference type="InterPro" id="IPR050515">
    <property type="entry name" value="Beta-lactam/transpept"/>
</dbReference>
<proteinExistence type="predicted"/>
<evidence type="ECO:0000313" key="4">
    <source>
        <dbReference type="EMBL" id="NJP30657.1"/>
    </source>
</evidence>